<reference evidence="3" key="2">
    <citation type="submission" date="2016-02" db="EMBL/GenBank/DDBJ databases">
        <title>Draft genome sequence of five rapidly growing Mycobacterium species.</title>
        <authorList>
            <person name="Katahira K."/>
            <person name="Gotou Y."/>
            <person name="Iida K."/>
            <person name="Ogura Y."/>
            <person name="Hayashi T."/>
        </authorList>
    </citation>
    <scope>NUCLEOTIDE SEQUENCE [LARGE SCALE GENOMIC DNA]</scope>
    <source>
        <strain evidence="3">JCM6362</strain>
    </source>
</reference>
<dbReference type="CDD" id="cd07262">
    <property type="entry name" value="VOC_like"/>
    <property type="match status" value="1"/>
</dbReference>
<comment type="caution">
    <text evidence="2">The sequence shown here is derived from an EMBL/GenBank/DDBJ whole genome shotgun (WGS) entry which is preliminary data.</text>
</comment>
<keyword evidence="2" id="KW-0560">Oxidoreductase</keyword>
<organism evidence="2 3">
    <name type="scientific">Mycolicibacterium thermoresistibile</name>
    <name type="common">Mycobacterium thermoresistibile</name>
    <dbReference type="NCBI Taxonomy" id="1797"/>
    <lineage>
        <taxon>Bacteria</taxon>
        <taxon>Bacillati</taxon>
        <taxon>Actinomycetota</taxon>
        <taxon>Actinomycetes</taxon>
        <taxon>Mycobacteriales</taxon>
        <taxon>Mycobacteriaceae</taxon>
        <taxon>Mycolicibacterium</taxon>
    </lineage>
</organism>
<dbReference type="Pfam" id="PF00903">
    <property type="entry name" value="Glyoxalase"/>
    <property type="match status" value="1"/>
</dbReference>
<dbReference type="AlphaFoldDB" id="A0A100XFL1"/>
<evidence type="ECO:0000313" key="2">
    <source>
        <dbReference type="EMBL" id="GAT15706.1"/>
    </source>
</evidence>
<dbReference type="SUPFAM" id="SSF54593">
    <property type="entry name" value="Glyoxalase/Bleomycin resistance protein/Dihydroxybiphenyl dioxygenase"/>
    <property type="match status" value="1"/>
</dbReference>
<feature type="domain" description="VOC" evidence="1">
    <location>
        <begin position="1"/>
        <end position="123"/>
    </location>
</feature>
<keyword evidence="2" id="KW-0223">Dioxygenase</keyword>
<dbReference type="PANTHER" id="PTHR35006">
    <property type="entry name" value="GLYOXALASE FAMILY PROTEIN (AFU_ORTHOLOGUE AFUA_5G14830)"/>
    <property type="match status" value="1"/>
</dbReference>
<dbReference type="InterPro" id="IPR029068">
    <property type="entry name" value="Glyas_Bleomycin-R_OHBP_Dase"/>
</dbReference>
<dbReference type="EMBL" id="BCTB01000018">
    <property type="protein sequence ID" value="GAT15706.1"/>
    <property type="molecule type" value="Genomic_DNA"/>
</dbReference>
<dbReference type="RefSeq" id="WP_003926600.1">
    <property type="nucleotide sequence ID" value="NZ_BCTB01000018.1"/>
</dbReference>
<protein>
    <submittedName>
        <fullName evidence="2">Glyoxalase/bleomycin resistance protein/dioxygenase</fullName>
    </submittedName>
</protein>
<sequence>MIDHLGINCADFAKSTEFYDKVLGVLGYTRQLDYEVAIGYGRDGRPSFWIADASAGDVTGPNREVHVAFRADDEASVQAFYRTALALGAEPLHEPRLWPEYHPGYYGAFVRDPDGNNVEAVFHGATPQD</sequence>
<dbReference type="PANTHER" id="PTHR35006:SF2">
    <property type="entry name" value="GLYOXALASE FAMILY PROTEIN (AFU_ORTHOLOGUE AFUA_5G14830)"/>
    <property type="match status" value="1"/>
</dbReference>
<accession>A0A100XFL1</accession>
<name>A0A100XFL1_MYCTH</name>
<dbReference type="GO" id="GO:0051213">
    <property type="term" value="F:dioxygenase activity"/>
    <property type="evidence" value="ECO:0007669"/>
    <property type="project" value="UniProtKB-KW"/>
</dbReference>
<dbReference type="OMA" id="LWPEYHP"/>
<dbReference type="InterPro" id="IPR004360">
    <property type="entry name" value="Glyas_Fos-R_dOase_dom"/>
</dbReference>
<gene>
    <name evidence="2" type="ORF">RMCT_2676</name>
</gene>
<evidence type="ECO:0000259" key="1">
    <source>
        <dbReference type="PROSITE" id="PS51819"/>
    </source>
</evidence>
<reference evidence="2 3" key="1">
    <citation type="journal article" date="2016" name="Genome Announc.">
        <title>Draft Genome Sequences of Five Rapidly Growing Mycobacterium Species, M. thermoresistibile, M. fortuitum subsp. acetamidolyticum, M. canariasense, M. brisbanense, and M. novocastrense.</title>
        <authorList>
            <person name="Katahira K."/>
            <person name="Ogura Y."/>
            <person name="Gotoh Y."/>
            <person name="Hayashi T."/>
        </authorList>
    </citation>
    <scope>NUCLEOTIDE SEQUENCE [LARGE SCALE GENOMIC DNA]</scope>
    <source>
        <strain evidence="2 3">JCM6362</strain>
    </source>
</reference>
<dbReference type="InterPro" id="IPR037523">
    <property type="entry name" value="VOC_core"/>
</dbReference>
<proteinExistence type="predicted"/>
<evidence type="ECO:0000313" key="3">
    <source>
        <dbReference type="Proteomes" id="UP000069654"/>
    </source>
</evidence>
<dbReference type="OrthoDB" id="5242506at2"/>
<dbReference type="Gene3D" id="3.10.180.10">
    <property type="entry name" value="2,3-Dihydroxybiphenyl 1,2-Dioxygenase, domain 1"/>
    <property type="match status" value="1"/>
</dbReference>
<dbReference type="PROSITE" id="PS51819">
    <property type="entry name" value="VOC"/>
    <property type="match status" value="1"/>
</dbReference>
<dbReference type="STRING" id="1797.RMCT_2676"/>
<dbReference type="Proteomes" id="UP000069654">
    <property type="component" value="Unassembled WGS sequence"/>
</dbReference>